<sequence>MRVSGTIVAGGRHPWGNMTIAPEQLDALRPHLLRFAQLQLRDPALAEDVVADTVLAVLEHPERFAGNASLKTYVIGILKHKIIDAIRSERREVRVSLLAGGASDETDQRTDEAVFDALFAADGHYLTPPSDWGDPDAALSRREFFDILQMCVDRLPPRVGRVFMMREWLELETDEICQELEITATNAWALLYRARMRLRACLDLHWFGNQGAAA</sequence>
<evidence type="ECO:0000259" key="7">
    <source>
        <dbReference type="Pfam" id="PF08281"/>
    </source>
</evidence>
<accession>A0A0S4U9S8</accession>
<keyword evidence="4" id="KW-0238">DNA-binding</keyword>
<keyword evidence="3" id="KW-0731">Sigma factor</keyword>
<dbReference type="InterPro" id="IPR014284">
    <property type="entry name" value="RNA_pol_sigma-70_dom"/>
</dbReference>
<evidence type="ECO:0000256" key="2">
    <source>
        <dbReference type="ARBA" id="ARBA00023015"/>
    </source>
</evidence>
<gene>
    <name evidence="8" type="ORF">PSS4_v1_840016</name>
</gene>
<dbReference type="InterPro" id="IPR013324">
    <property type="entry name" value="RNA_pol_sigma_r3/r4-like"/>
</dbReference>
<evidence type="ECO:0000256" key="5">
    <source>
        <dbReference type="ARBA" id="ARBA00023163"/>
    </source>
</evidence>
<evidence type="ECO:0000313" key="8">
    <source>
        <dbReference type="EMBL" id="CUV18945.1"/>
    </source>
</evidence>
<feature type="domain" description="RNA polymerase sigma factor 70 region 4 type 2" evidence="7">
    <location>
        <begin position="146"/>
        <end position="198"/>
    </location>
</feature>
<dbReference type="InterPro" id="IPR036388">
    <property type="entry name" value="WH-like_DNA-bd_sf"/>
</dbReference>
<dbReference type="GO" id="GO:0016987">
    <property type="term" value="F:sigma factor activity"/>
    <property type="evidence" value="ECO:0007669"/>
    <property type="project" value="UniProtKB-KW"/>
</dbReference>
<evidence type="ECO:0000259" key="6">
    <source>
        <dbReference type="Pfam" id="PF04542"/>
    </source>
</evidence>
<name>A0A0S4U9S8_RALSL</name>
<evidence type="ECO:0000256" key="4">
    <source>
        <dbReference type="ARBA" id="ARBA00023125"/>
    </source>
</evidence>
<protein>
    <submittedName>
        <fullName evidence="8">Sigma factor</fullName>
    </submittedName>
</protein>
<dbReference type="Pfam" id="PF04542">
    <property type="entry name" value="Sigma70_r2"/>
    <property type="match status" value="1"/>
</dbReference>
<dbReference type="Pfam" id="PF08281">
    <property type="entry name" value="Sigma70_r4_2"/>
    <property type="match status" value="1"/>
</dbReference>
<dbReference type="Gene3D" id="1.10.10.10">
    <property type="entry name" value="Winged helix-like DNA-binding domain superfamily/Winged helix DNA-binding domain"/>
    <property type="match status" value="1"/>
</dbReference>
<dbReference type="Gene3D" id="1.10.1740.10">
    <property type="match status" value="1"/>
</dbReference>
<dbReference type="InterPro" id="IPR013249">
    <property type="entry name" value="RNA_pol_sigma70_r4_t2"/>
</dbReference>
<dbReference type="InterPro" id="IPR014289">
    <property type="entry name" value="RNA_pol_sigma-24-rel"/>
</dbReference>
<dbReference type="InterPro" id="IPR013325">
    <property type="entry name" value="RNA_pol_sigma_r2"/>
</dbReference>
<dbReference type="GO" id="GO:0006352">
    <property type="term" value="P:DNA-templated transcription initiation"/>
    <property type="evidence" value="ECO:0007669"/>
    <property type="project" value="InterPro"/>
</dbReference>
<dbReference type="AlphaFoldDB" id="A0A0S4U9S8"/>
<keyword evidence="5" id="KW-0804">Transcription</keyword>
<dbReference type="SUPFAM" id="SSF88946">
    <property type="entry name" value="Sigma2 domain of RNA polymerase sigma factors"/>
    <property type="match status" value="1"/>
</dbReference>
<dbReference type="PANTHER" id="PTHR43133">
    <property type="entry name" value="RNA POLYMERASE ECF-TYPE SIGMA FACTO"/>
    <property type="match status" value="1"/>
</dbReference>
<feature type="domain" description="RNA polymerase sigma-70 region 2" evidence="6">
    <location>
        <begin position="27"/>
        <end position="91"/>
    </location>
</feature>
<proteinExistence type="inferred from homology"/>
<dbReference type="InterPro" id="IPR007627">
    <property type="entry name" value="RNA_pol_sigma70_r2"/>
</dbReference>
<evidence type="ECO:0000256" key="3">
    <source>
        <dbReference type="ARBA" id="ARBA00023082"/>
    </source>
</evidence>
<dbReference type="NCBIfam" id="TIGR02943">
    <property type="entry name" value="Sig70_famx1"/>
    <property type="match status" value="1"/>
</dbReference>
<organism evidence="8">
    <name type="scientific">Ralstonia solanacearum</name>
    <name type="common">Pseudomonas solanacearum</name>
    <dbReference type="NCBI Taxonomy" id="305"/>
    <lineage>
        <taxon>Bacteria</taxon>
        <taxon>Pseudomonadati</taxon>
        <taxon>Pseudomonadota</taxon>
        <taxon>Betaproteobacteria</taxon>
        <taxon>Burkholderiales</taxon>
        <taxon>Burkholderiaceae</taxon>
        <taxon>Ralstonia</taxon>
        <taxon>Ralstonia solanacearum species complex</taxon>
    </lineage>
</organism>
<evidence type="ECO:0000256" key="1">
    <source>
        <dbReference type="ARBA" id="ARBA00010641"/>
    </source>
</evidence>
<reference evidence="8" key="1">
    <citation type="submission" date="2015-10" db="EMBL/GenBank/DDBJ databases">
        <authorList>
            <person name="Gilbert D.G."/>
        </authorList>
    </citation>
    <scope>NUCLEOTIDE SEQUENCE</scope>
    <source>
        <strain evidence="8">Phyl III-seqv23</strain>
    </source>
</reference>
<keyword evidence="2" id="KW-0805">Transcription regulation</keyword>
<dbReference type="SUPFAM" id="SSF88659">
    <property type="entry name" value="Sigma3 and sigma4 domains of RNA polymerase sigma factors"/>
    <property type="match status" value="1"/>
</dbReference>
<dbReference type="EMBL" id="LN899821">
    <property type="protein sequence ID" value="CUV18945.1"/>
    <property type="molecule type" value="Genomic_DNA"/>
</dbReference>
<dbReference type="NCBIfam" id="TIGR02937">
    <property type="entry name" value="sigma70-ECF"/>
    <property type="match status" value="1"/>
</dbReference>
<comment type="similarity">
    <text evidence="1">Belongs to the sigma-70 factor family. ECF subfamily.</text>
</comment>
<dbReference type="GO" id="GO:0003677">
    <property type="term" value="F:DNA binding"/>
    <property type="evidence" value="ECO:0007669"/>
    <property type="project" value="UniProtKB-KW"/>
</dbReference>
<dbReference type="PANTHER" id="PTHR43133:SF8">
    <property type="entry name" value="RNA POLYMERASE SIGMA FACTOR HI_1459-RELATED"/>
    <property type="match status" value="1"/>
</dbReference>
<dbReference type="NCBIfam" id="NF009173">
    <property type="entry name" value="PRK12520.1"/>
    <property type="match status" value="1"/>
</dbReference>
<dbReference type="InterPro" id="IPR039425">
    <property type="entry name" value="RNA_pol_sigma-70-like"/>
</dbReference>